<proteinExistence type="predicted"/>
<dbReference type="Pfam" id="PF13977">
    <property type="entry name" value="TetR_C_6"/>
    <property type="match status" value="1"/>
</dbReference>
<dbReference type="InterPro" id="IPR036271">
    <property type="entry name" value="Tet_transcr_reg_TetR-rel_C_sf"/>
</dbReference>
<evidence type="ECO:0000256" key="2">
    <source>
        <dbReference type="ARBA" id="ARBA00023015"/>
    </source>
</evidence>
<dbReference type="PROSITE" id="PS50977">
    <property type="entry name" value="HTH_TETR_2"/>
    <property type="match status" value="1"/>
</dbReference>
<dbReference type="GO" id="GO:0000976">
    <property type="term" value="F:transcription cis-regulatory region binding"/>
    <property type="evidence" value="ECO:0007669"/>
    <property type="project" value="TreeGrafter"/>
</dbReference>
<dbReference type="Gene3D" id="1.10.357.10">
    <property type="entry name" value="Tetracycline Repressor, domain 2"/>
    <property type="match status" value="1"/>
</dbReference>
<dbReference type="InterPro" id="IPR050109">
    <property type="entry name" value="HTH-type_TetR-like_transc_reg"/>
</dbReference>
<evidence type="ECO:0000256" key="3">
    <source>
        <dbReference type="ARBA" id="ARBA00023125"/>
    </source>
</evidence>
<keyword evidence="3 5" id="KW-0238">DNA-binding</keyword>
<feature type="domain" description="HTH tetR-type" evidence="6">
    <location>
        <begin position="13"/>
        <end position="73"/>
    </location>
</feature>
<dbReference type="AlphaFoldDB" id="A0A4Z0HGC4"/>
<dbReference type="InterPro" id="IPR039538">
    <property type="entry name" value="BetI_C"/>
</dbReference>
<dbReference type="OrthoDB" id="5242390at2"/>
<dbReference type="PANTHER" id="PTHR30055">
    <property type="entry name" value="HTH-TYPE TRANSCRIPTIONAL REGULATOR RUTR"/>
    <property type="match status" value="1"/>
</dbReference>
<keyword evidence="4" id="KW-0804">Transcription</keyword>
<keyword evidence="8" id="KW-1185">Reference proteome</keyword>
<evidence type="ECO:0000256" key="5">
    <source>
        <dbReference type="PROSITE-ProRule" id="PRU00335"/>
    </source>
</evidence>
<dbReference type="Proteomes" id="UP000297948">
    <property type="component" value="Unassembled WGS sequence"/>
</dbReference>
<sequence length="216" mass="23873">MRDMPRVSQEHLDARRRQILDAARVCFVRNGFHMTSMQDILREADLSAGAVYRYFRSKDEIIKAIAGSALEEFTSSYDELLAEATDLTLNGGIDGLIDTMSRYHRTHDLPKLIVTVWGEAMRSPELAAMYGLFTERLRSLLTTGGERLEKAGQLPEGMTPDGFARVVIGVLQGNILQMALMDADPEVFRTNLHALLAAATAPARPKGAVVGPQEQQ</sequence>
<evidence type="ECO:0000259" key="6">
    <source>
        <dbReference type="PROSITE" id="PS50977"/>
    </source>
</evidence>
<dbReference type="SUPFAM" id="SSF46689">
    <property type="entry name" value="Homeodomain-like"/>
    <property type="match status" value="1"/>
</dbReference>
<reference evidence="7 8" key="1">
    <citation type="submission" date="2019-03" db="EMBL/GenBank/DDBJ databases">
        <authorList>
            <person name="Gonzalez-Pimentel J.L."/>
        </authorList>
    </citation>
    <scope>NUCLEOTIDE SEQUENCE [LARGE SCALE GENOMIC DNA]</scope>
    <source>
        <strain evidence="7 8">JCM 31289</strain>
    </source>
</reference>
<comment type="caution">
    <text evidence="7">The sequence shown here is derived from an EMBL/GenBank/DDBJ whole genome shotgun (WGS) entry which is preliminary data.</text>
</comment>
<organism evidence="7 8">
    <name type="scientific">Streptomyces palmae</name>
    <dbReference type="NCBI Taxonomy" id="1701085"/>
    <lineage>
        <taxon>Bacteria</taxon>
        <taxon>Bacillati</taxon>
        <taxon>Actinomycetota</taxon>
        <taxon>Actinomycetes</taxon>
        <taxon>Kitasatosporales</taxon>
        <taxon>Streptomycetaceae</taxon>
        <taxon>Streptomyces</taxon>
    </lineage>
</organism>
<dbReference type="InterPro" id="IPR009057">
    <property type="entry name" value="Homeodomain-like_sf"/>
</dbReference>
<evidence type="ECO:0000313" key="7">
    <source>
        <dbReference type="EMBL" id="TGB16545.1"/>
    </source>
</evidence>
<evidence type="ECO:0000256" key="4">
    <source>
        <dbReference type="ARBA" id="ARBA00023163"/>
    </source>
</evidence>
<dbReference type="SUPFAM" id="SSF48498">
    <property type="entry name" value="Tetracyclin repressor-like, C-terminal domain"/>
    <property type="match status" value="1"/>
</dbReference>
<dbReference type="InterPro" id="IPR023772">
    <property type="entry name" value="DNA-bd_HTH_TetR-type_CS"/>
</dbReference>
<dbReference type="Pfam" id="PF00440">
    <property type="entry name" value="TetR_N"/>
    <property type="match status" value="1"/>
</dbReference>
<keyword evidence="2" id="KW-0805">Transcription regulation</keyword>
<evidence type="ECO:0000313" key="8">
    <source>
        <dbReference type="Proteomes" id="UP000297948"/>
    </source>
</evidence>
<dbReference type="EMBL" id="SRID01000027">
    <property type="protein sequence ID" value="TGB16545.1"/>
    <property type="molecule type" value="Genomic_DNA"/>
</dbReference>
<dbReference type="InterPro" id="IPR001647">
    <property type="entry name" value="HTH_TetR"/>
</dbReference>
<dbReference type="PANTHER" id="PTHR30055:SF229">
    <property type="entry name" value="HTH-TYPE TRANSCRIPTIONAL REPRESSOR RV1474C"/>
    <property type="match status" value="1"/>
</dbReference>
<protein>
    <submittedName>
        <fullName evidence="7">TetR/AcrR family transcriptional regulator</fullName>
    </submittedName>
</protein>
<keyword evidence="1" id="KW-0678">Repressor</keyword>
<feature type="DNA-binding region" description="H-T-H motif" evidence="5">
    <location>
        <begin position="36"/>
        <end position="55"/>
    </location>
</feature>
<accession>A0A4Z0HGC4</accession>
<dbReference type="PRINTS" id="PR00455">
    <property type="entry name" value="HTHTETR"/>
</dbReference>
<name>A0A4Z0HGC4_9ACTN</name>
<evidence type="ECO:0000256" key="1">
    <source>
        <dbReference type="ARBA" id="ARBA00022491"/>
    </source>
</evidence>
<dbReference type="GO" id="GO:0003700">
    <property type="term" value="F:DNA-binding transcription factor activity"/>
    <property type="evidence" value="ECO:0007669"/>
    <property type="project" value="TreeGrafter"/>
</dbReference>
<dbReference type="PROSITE" id="PS01081">
    <property type="entry name" value="HTH_TETR_1"/>
    <property type="match status" value="1"/>
</dbReference>
<gene>
    <name evidence="7" type="ORF">E4099_05095</name>
</gene>